<reference evidence="2 3" key="1">
    <citation type="journal article" date="2023" name="G3 (Bethesda)">
        <title>A chromosome-length genome assembly and annotation of blackberry (Rubus argutus, cv. 'Hillquist').</title>
        <authorList>
            <person name="Bruna T."/>
            <person name="Aryal R."/>
            <person name="Dudchenko O."/>
            <person name="Sargent D.J."/>
            <person name="Mead D."/>
            <person name="Buti M."/>
            <person name="Cavallini A."/>
            <person name="Hytonen T."/>
            <person name="Andres J."/>
            <person name="Pham M."/>
            <person name="Weisz D."/>
            <person name="Mascagni F."/>
            <person name="Usai G."/>
            <person name="Natali L."/>
            <person name="Bassil N."/>
            <person name="Fernandez G.E."/>
            <person name="Lomsadze A."/>
            <person name="Armour M."/>
            <person name="Olukolu B."/>
            <person name="Poorten T."/>
            <person name="Britton C."/>
            <person name="Davik J."/>
            <person name="Ashrafi H."/>
            <person name="Aiden E.L."/>
            <person name="Borodovsky M."/>
            <person name="Worthington M."/>
        </authorList>
    </citation>
    <scope>NUCLEOTIDE SEQUENCE [LARGE SCALE GENOMIC DNA]</scope>
    <source>
        <strain evidence="2">PI 553951</strain>
    </source>
</reference>
<name>A0AAW1YS73_RUBAR</name>
<sequence length="72" mass="7721">MKSGSSRVRRRELGAVEMRGAAEQGAGRRKNAASADVAAERRHRTEAAAMRLRRCLVHGGELGFGGGEDGWV</sequence>
<organism evidence="2 3">
    <name type="scientific">Rubus argutus</name>
    <name type="common">Southern blackberry</name>
    <dbReference type="NCBI Taxonomy" id="59490"/>
    <lineage>
        <taxon>Eukaryota</taxon>
        <taxon>Viridiplantae</taxon>
        <taxon>Streptophyta</taxon>
        <taxon>Embryophyta</taxon>
        <taxon>Tracheophyta</taxon>
        <taxon>Spermatophyta</taxon>
        <taxon>Magnoliopsida</taxon>
        <taxon>eudicotyledons</taxon>
        <taxon>Gunneridae</taxon>
        <taxon>Pentapetalae</taxon>
        <taxon>rosids</taxon>
        <taxon>fabids</taxon>
        <taxon>Rosales</taxon>
        <taxon>Rosaceae</taxon>
        <taxon>Rosoideae</taxon>
        <taxon>Rosoideae incertae sedis</taxon>
        <taxon>Rubus</taxon>
    </lineage>
</organism>
<comment type="caution">
    <text evidence="2">The sequence shown here is derived from an EMBL/GenBank/DDBJ whole genome shotgun (WGS) entry which is preliminary data.</text>
</comment>
<accession>A0AAW1YS73</accession>
<proteinExistence type="predicted"/>
<dbReference type="AlphaFoldDB" id="A0AAW1YS73"/>
<evidence type="ECO:0000313" key="2">
    <source>
        <dbReference type="EMBL" id="KAK9951356.1"/>
    </source>
</evidence>
<evidence type="ECO:0000313" key="3">
    <source>
        <dbReference type="Proteomes" id="UP001457282"/>
    </source>
</evidence>
<feature type="region of interest" description="Disordered" evidence="1">
    <location>
        <begin position="1"/>
        <end position="40"/>
    </location>
</feature>
<evidence type="ECO:0000256" key="1">
    <source>
        <dbReference type="SAM" id="MobiDB-lite"/>
    </source>
</evidence>
<keyword evidence="3" id="KW-1185">Reference proteome</keyword>
<dbReference type="Proteomes" id="UP001457282">
    <property type="component" value="Unassembled WGS sequence"/>
</dbReference>
<dbReference type="EMBL" id="JBEDUW010000001">
    <property type="protein sequence ID" value="KAK9951356.1"/>
    <property type="molecule type" value="Genomic_DNA"/>
</dbReference>
<protein>
    <submittedName>
        <fullName evidence="2">Uncharacterized protein</fullName>
    </submittedName>
</protein>
<gene>
    <name evidence="2" type="ORF">M0R45_006803</name>
</gene>